<evidence type="ECO:0000256" key="1">
    <source>
        <dbReference type="ARBA" id="ARBA00005234"/>
    </source>
</evidence>
<evidence type="ECO:0000256" key="3">
    <source>
        <dbReference type="ARBA" id="ARBA00022801"/>
    </source>
</evidence>
<reference evidence="6" key="2">
    <citation type="submission" date="2015-07" db="EMBL/GenBank/DDBJ databases">
        <authorList>
            <person name="Noorani M."/>
        </authorList>
    </citation>
    <scope>NUCLEOTIDE SEQUENCE</scope>
    <source>
        <strain evidence="6">Yugu1</strain>
    </source>
</reference>
<dbReference type="PANTHER" id="PTHR12606">
    <property type="entry name" value="SENTRIN/SUMO-SPECIFIC PROTEASE"/>
    <property type="match status" value="1"/>
</dbReference>
<dbReference type="GO" id="GO:0006508">
    <property type="term" value="P:proteolysis"/>
    <property type="evidence" value="ECO:0007669"/>
    <property type="project" value="UniProtKB-KW"/>
</dbReference>
<dbReference type="SUPFAM" id="SSF54001">
    <property type="entry name" value="Cysteine proteinases"/>
    <property type="match status" value="1"/>
</dbReference>
<keyword evidence="3" id="KW-0378">Hydrolase</keyword>
<dbReference type="EMBL" id="CM003536">
    <property type="protein sequence ID" value="RCV43316.1"/>
    <property type="molecule type" value="Genomic_DNA"/>
</dbReference>
<proteinExistence type="inferred from homology"/>
<sequence length="444" mass="51254">MTDLDYYCQITIEAHKSIDLLVKINDIFVTQAQLLCLLDQEIFLNDDVISAYICCIKDQAELQSRDDVKFYFEKPFISEMLKRDGNLGLNGDGNCITKILRSYLKHEMVLIPINIKDTHWYLGVINTQKREIQVLDSLCWEFNRGDLTATLQGLQNHLSIIEKQQNLISHNWKDLQVTTWTITEQLQAPIQNDSSSCDLFMLKFMEYWTGEILSHPIIQSLMSVLSEMSANELIGGFCDCIKSITCAKILKKVWVRNSKPYPISLTEETARNFKDSYAPVSTMVLAVLTTNLLQILIPILESNGAFNLVILDQDTRTVYILDPTPLDPIYQYNPNAKYVKKLLCIVEYLAKAMAKACSGSRWNEDIFLWHILELVSYFMFIWKDAELYLPVLKDSYELTKQILAQLLTYKENECEDNMPAAVQDFLIVARLLEVIKSFSREENR</sequence>
<evidence type="ECO:0000313" key="6">
    <source>
        <dbReference type="EMBL" id="RCV43316.1"/>
    </source>
</evidence>
<feature type="domain" description="Ubiquitin-like protease family profile" evidence="5">
    <location>
        <begin position="27"/>
        <end position="208"/>
    </location>
</feature>
<dbReference type="PROSITE" id="PS50600">
    <property type="entry name" value="ULP_PROTEASE"/>
    <property type="match status" value="1"/>
</dbReference>
<dbReference type="InterPro" id="IPR003653">
    <property type="entry name" value="Peptidase_C48_C"/>
</dbReference>
<dbReference type="GO" id="GO:0008234">
    <property type="term" value="F:cysteine-type peptidase activity"/>
    <property type="evidence" value="ECO:0007669"/>
    <property type="project" value="UniProtKB-KW"/>
</dbReference>
<evidence type="ECO:0000256" key="2">
    <source>
        <dbReference type="ARBA" id="ARBA00022670"/>
    </source>
</evidence>
<dbReference type="OrthoDB" id="1930468at2759"/>
<dbReference type="Pfam" id="PF02902">
    <property type="entry name" value="Peptidase_C48"/>
    <property type="match status" value="1"/>
</dbReference>
<evidence type="ECO:0000259" key="5">
    <source>
        <dbReference type="PROSITE" id="PS50600"/>
    </source>
</evidence>
<keyword evidence="4" id="KW-0788">Thiol protease</keyword>
<organism evidence="6">
    <name type="scientific">Setaria italica</name>
    <name type="common">Foxtail millet</name>
    <name type="synonym">Panicum italicum</name>
    <dbReference type="NCBI Taxonomy" id="4555"/>
    <lineage>
        <taxon>Eukaryota</taxon>
        <taxon>Viridiplantae</taxon>
        <taxon>Streptophyta</taxon>
        <taxon>Embryophyta</taxon>
        <taxon>Tracheophyta</taxon>
        <taxon>Spermatophyta</taxon>
        <taxon>Magnoliopsida</taxon>
        <taxon>Liliopsida</taxon>
        <taxon>Poales</taxon>
        <taxon>Poaceae</taxon>
        <taxon>PACMAD clade</taxon>
        <taxon>Panicoideae</taxon>
        <taxon>Panicodae</taxon>
        <taxon>Paniceae</taxon>
        <taxon>Cenchrinae</taxon>
        <taxon>Setaria</taxon>
    </lineage>
</organism>
<evidence type="ECO:0000256" key="4">
    <source>
        <dbReference type="ARBA" id="ARBA00022807"/>
    </source>
</evidence>
<protein>
    <recommendedName>
        <fullName evidence="5">Ubiquitin-like protease family profile domain-containing protein</fullName>
    </recommendedName>
</protein>
<dbReference type="PANTHER" id="PTHR12606:SF113">
    <property type="entry name" value="UBIQUITIN-LIKE PROTEASE FAMILY PROFILE DOMAIN-CONTAINING PROTEIN"/>
    <property type="match status" value="1"/>
</dbReference>
<dbReference type="Gene3D" id="3.40.395.10">
    <property type="entry name" value="Adenoviral Proteinase, Chain A"/>
    <property type="match status" value="1"/>
</dbReference>
<name>A0A368SLK1_SETIT</name>
<dbReference type="AlphaFoldDB" id="A0A368SLK1"/>
<comment type="similarity">
    <text evidence="1">Belongs to the peptidase C48 family.</text>
</comment>
<accession>A0A368SLK1</accession>
<keyword evidence="2" id="KW-0645">Protease</keyword>
<gene>
    <name evidence="6" type="ORF">SETIT_9G284100v2</name>
</gene>
<dbReference type="InterPro" id="IPR038765">
    <property type="entry name" value="Papain-like_cys_pep_sf"/>
</dbReference>
<reference evidence="6" key="1">
    <citation type="journal article" date="2012" name="Nat. Biotechnol.">
        <title>Reference genome sequence of the model plant Setaria.</title>
        <authorList>
            <person name="Bennetzen J.L."/>
            <person name="Schmutz J."/>
            <person name="Wang H."/>
            <person name="Percifield R."/>
            <person name="Hawkins J."/>
            <person name="Pontaroli A.C."/>
            <person name="Estep M."/>
            <person name="Feng L."/>
            <person name="Vaughn J.N."/>
            <person name="Grimwood J."/>
            <person name="Jenkins J."/>
            <person name="Barry K."/>
            <person name="Lindquist E."/>
            <person name="Hellsten U."/>
            <person name="Deshpande S."/>
            <person name="Wang X."/>
            <person name="Wu X."/>
            <person name="Mitros T."/>
            <person name="Triplett J."/>
            <person name="Yang X."/>
            <person name="Ye C.Y."/>
            <person name="Mauro-Herrera M."/>
            <person name="Wang L."/>
            <person name="Li P."/>
            <person name="Sharma M."/>
            <person name="Sharma R."/>
            <person name="Ronald P.C."/>
            <person name="Panaud O."/>
            <person name="Kellogg E.A."/>
            <person name="Brutnell T.P."/>
            <person name="Doust A.N."/>
            <person name="Tuskan G.A."/>
            <person name="Rokhsar D."/>
            <person name="Devos K.M."/>
        </authorList>
    </citation>
    <scope>NUCLEOTIDE SEQUENCE [LARGE SCALE GENOMIC DNA]</scope>
    <source>
        <strain evidence="6">Yugu1</strain>
    </source>
</reference>